<comment type="caution">
    <text evidence="1">The sequence shown here is derived from an EMBL/GenBank/DDBJ whole genome shotgun (WGS) entry which is preliminary data.</text>
</comment>
<name>A0A8T3BFG8_DENNO</name>
<accession>A0A8T3BFG8</accession>
<evidence type="ECO:0000313" key="2">
    <source>
        <dbReference type="Proteomes" id="UP000829196"/>
    </source>
</evidence>
<gene>
    <name evidence="1" type="ORF">KFK09_012434</name>
</gene>
<dbReference type="AlphaFoldDB" id="A0A8T3BFG8"/>
<keyword evidence="2" id="KW-1185">Reference proteome</keyword>
<dbReference type="Proteomes" id="UP000829196">
    <property type="component" value="Unassembled WGS sequence"/>
</dbReference>
<evidence type="ECO:0000313" key="1">
    <source>
        <dbReference type="EMBL" id="KAI0511802.1"/>
    </source>
</evidence>
<reference evidence="1" key="1">
    <citation type="journal article" date="2022" name="Front. Genet.">
        <title>Chromosome-Scale Assembly of the Dendrobium nobile Genome Provides Insights Into the Molecular Mechanism of the Biosynthesis of the Medicinal Active Ingredient of Dendrobium.</title>
        <authorList>
            <person name="Xu Q."/>
            <person name="Niu S.-C."/>
            <person name="Li K.-L."/>
            <person name="Zheng P.-J."/>
            <person name="Zhang X.-J."/>
            <person name="Jia Y."/>
            <person name="Liu Y."/>
            <person name="Niu Y.-X."/>
            <person name="Yu L.-H."/>
            <person name="Chen D.-F."/>
            <person name="Zhang G.-Q."/>
        </authorList>
    </citation>
    <scope>NUCLEOTIDE SEQUENCE</scope>
    <source>
        <tissue evidence="1">Leaf</tissue>
    </source>
</reference>
<dbReference type="EMBL" id="JAGYWB010000009">
    <property type="protein sequence ID" value="KAI0511802.1"/>
    <property type="molecule type" value="Genomic_DNA"/>
</dbReference>
<proteinExistence type="predicted"/>
<protein>
    <submittedName>
        <fullName evidence="1">Uncharacterized protein</fullName>
    </submittedName>
</protein>
<organism evidence="1 2">
    <name type="scientific">Dendrobium nobile</name>
    <name type="common">Orchid</name>
    <dbReference type="NCBI Taxonomy" id="94219"/>
    <lineage>
        <taxon>Eukaryota</taxon>
        <taxon>Viridiplantae</taxon>
        <taxon>Streptophyta</taxon>
        <taxon>Embryophyta</taxon>
        <taxon>Tracheophyta</taxon>
        <taxon>Spermatophyta</taxon>
        <taxon>Magnoliopsida</taxon>
        <taxon>Liliopsida</taxon>
        <taxon>Asparagales</taxon>
        <taxon>Orchidaceae</taxon>
        <taxon>Epidendroideae</taxon>
        <taxon>Malaxideae</taxon>
        <taxon>Dendrobiinae</taxon>
        <taxon>Dendrobium</taxon>
    </lineage>
</organism>
<dbReference type="OrthoDB" id="10420492at2759"/>
<sequence>MLIIRARQRSFPNVNDATIELEDKKVGKRVHFRQAAELDVELRQASELCSNILHDLGDDRLWVCFEVNIPCNCQGIKVLKGFESGRLREEDSHPLLRWIHQANEPKCRGEGGCYGQP</sequence>